<dbReference type="EMBL" id="BAABAT010000025">
    <property type="protein sequence ID" value="GAA4256767.1"/>
    <property type="molecule type" value="Genomic_DNA"/>
</dbReference>
<feature type="transmembrane region" description="Helical" evidence="1">
    <location>
        <begin position="45"/>
        <end position="65"/>
    </location>
</feature>
<feature type="transmembrane region" description="Helical" evidence="1">
    <location>
        <begin position="170"/>
        <end position="191"/>
    </location>
</feature>
<feature type="transmembrane region" description="Helical" evidence="1">
    <location>
        <begin position="113"/>
        <end position="136"/>
    </location>
</feature>
<evidence type="ECO:0008006" key="4">
    <source>
        <dbReference type="Google" id="ProtNLM"/>
    </source>
</evidence>
<feature type="transmembrane region" description="Helical" evidence="1">
    <location>
        <begin position="72"/>
        <end position="93"/>
    </location>
</feature>
<evidence type="ECO:0000313" key="3">
    <source>
        <dbReference type="Proteomes" id="UP001500620"/>
    </source>
</evidence>
<protein>
    <recommendedName>
        <fullName evidence="4">DUF998 domain-containing protein</fullName>
    </recommendedName>
</protein>
<comment type="caution">
    <text evidence="2">The sequence shown here is derived from an EMBL/GenBank/DDBJ whole genome shotgun (WGS) entry which is preliminary data.</text>
</comment>
<reference evidence="3" key="1">
    <citation type="journal article" date="2019" name="Int. J. Syst. Evol. Microbiol.">
        <title>The Global Catalogue of Microorganisms (GCM) 10K type strain sequencing project: providing services to taxonomists for standard genome sequencing and annotation.</title>
        <authorList>
            <consortium name="The Broad Institute Genomics Platform"/>
            <consortium name="The Broad Institute Genome Sequencing Center for Infectious Disease"/>
            <person name="Wu L."/>
            <person name="Ma J."/>
        </authorList>
    </citation>
    <scope>NUCLEOTIDE SEQUENCE [LARGE SCALE GENOMIC DNA]</scope>
    <source>
        <strain evidence="3">JCM 17441</strain>
    </source>
</reference>
<gene>
    <name evidence="2" type="ORF">GCM10022255_070910</name>
</gene>
<proteinExistence type="predicted"/>
<keyword evidence="1" id="KW-0812">Transmembrane</keyword>
<accession>A0ABP8DIQ0</accession>
<evidence type="ECO:0000313" key="2">
    <source>
        <dbReference type="EMBL" id="GAA4256767.1"/>
    </source>
</evidence>
<evidence type="ECO:0000256" key="1">
    <source>
        <dbReference type="SAM" id="Phobius"/>
    </source>
</evidence>
<keyword evidence="1" id="KW-1133">Transmembrane helix</keyword>
<dbReference type="Proteomes" id="UP001500620">
    <property type="component" value="Unassembled WGS sequence"/>
</dbReference>
<feature type="transmembrane region" description="Helical" evidence="1">
    <location>
        <begin position="143"/>
        <end position="164"/>
    </location>
</feature>
<sequence>MRTDITAGLLVGAGGVLFAVGNALHPLEHSEAAHAAATWEAAHLIFGLGGLLLAAGLPLLVLAGGAVRPSRLAAAAAILLAVTFAGLAPGAWFEAFIAPLPGGVDKTVEAGPAGTVNAVIGFGWILSVVLFGVALIRRPARPPVRWAGIGLVAAAVVLVAGPGIPVVEGLWIIPASMVAGLALAVTGIVPLRGTAKP</sequence>
<keyword evidence="1" id="KW-0472">Membrane</keyword>
<dbReference type="RefSeq" id="WP_345133732.1">
    <property type="nucleotide sequence ID" value="NZ_BAABAT010000025.1"/>
</dbReference>
<organism evidence="2 3">
    <name type="scientific">Dactylosporangium darangshiense</name>
    <dbReference type="NCBI Taxonomy" id="579108"/>
    <lineage>
        <taxon>Bacteria</taxon>
        <taxon>Bacillati</taxon>
        <taxon>Actinomycetota</taxon>
        <taxon>Actinomycetes</taxon>
        <taxon>Micromonosporales</taxon>
        <taxon>Micromonosporaceae</taxon>
        <taxon>Dactylosporangium</taxon>
    </lineage>
</organism>
<keyword evidence="3" id="KW-1185">Reference proteome</keyword>
<name>A0ABP8DIQ0_9ACTN</name>